<comment type="caution">
    <text evidence="2">The sequence shown here is derived from an EMBL/GenBank/DDBJ whole genome shotgun (WGS) entry which is preliminary data.</text>
</comment>
<evidence type="ECO:0000256" key="1">
    <source>
        <dbReference type="SAM" id="MobiDB-lite"/>
    </source>
</evidence>
<evidence type="ECO:0008006" key="4">
    <source>
        <dbReference type="Google" id="ProtNLM"/>
    </source>
</evidence>
<name>A0AAD6X6P2_9AGAR</name>
<proteinExistence type="predicted"/>
<evidence type="ECO:0000313" key="2">
    <source>
        <dbReference type="EMBL" id="KAJ7041033.1"/>
    </source>
</evidence>
<accession>A0AAD6X6P2</accession>
<dbReference type="AlphaFoldDB" id="A0AAD6X6P2"/>
<keyword evidence="3" id="KW-1185">Reference proteome</keyword>
<feature type="region of interest" description="Disordered" evidence="1">
    <location>
        <begin position="1"/>
        <end position="39"/>
    </location>
</feature>
<reference evidence="2" key="1">
    <citation type="submission" date="2023-03" db="EMBL/GenBank/DDBJ databases">
        <title>Massive genome expansion in bonnet fungi (Mycena s.s.) driven by repeated elements and novel gene families across ecological guilds.</title>
        <authorList>
            <consortium name="Lawrence Berkeley National Laboratory"/>
            <person name="Harder C.B."/>
            <person name="Miyauchi S."/>
            <person name="Viragh M."/>
            <person name="Kuo A."/>
            <person name="Thoen E."/>
            <person name="Andreopoulos B."/>
            <person name="Lu D."/>
            <person name="Skrede I."/>
            <person name="Drula E."/>
            <person name="Henrissat B."/>
            <person name="Morin E."/>
            <person name="Kohler A."/>
            <person name="Barry K."/>
            <person name="LaButti K."/>
            <person name="Morin E."/>
            <person name="Salamov A."/>
            <person name="Lipzen A."/>
            <person name="Mereny Z."/>
            <person name="Hegedus B."/>
            <person name="Baldrian P."/>
            <person name="Stursova M."/>
            <person name="Weitz H."/>
            <person name="Taylor A."/>
            <person name="Grigoriev I.V."/>
            <person name="Nagy L.G."/>
            <person name="Martin F."/>
            <person name="Kauserud H."/>
        </authorList>
    </citation>
    <scope>NUCLEOTIDE SEQUENCE</scope>
    <source>
        <strain evidence="2">CBHHK200</strain>
    </source>
</reference>
<evidence type="ECO:0000313" key="3">
    <source>
        <dbReference type="Proteomes" id="UP001218188"/>
    </source>
</evidence>
<gene>
    <name evidence="2" type="ORF">C8F04DRAFT_1031935</name>
</gene>
<protein>
    <recommendedName>
        <fullName evidence="4">F-box domain-containing protein</fullName>
    </recommendedName>
</protein>
<sequence>MFNGTCPPKKSRRIAPSTSEITAAPDPPPTTVTRSENGPDLNANLRLVQLPPELFDAIMEQYATLPSNFYYDTQNIPELKYYERNDALTALSQTCRVLRQITLPRLWESLDMCRIPERERHTWYSYIMLAIARKANGISDSPVRHYVRTLTIMFSRSQPDAALAALWNMLPKLPNLRMIHVINCKTPGFAKSLTDSKLKLPNVRTLFLPTEGCVFQRICPNATHIRCVGGGGMALTSEVTDKTEVFDGMVDWKDLKLVDRLVKKAPNLRKLEIRRPVNWGLGIDSQNEAPAQWAQVIPRLAPLQHLTDLILTFPAAEEKPGDAGTIAAARQLMQGKTAVRGERRLTIRRIAARHYSNPGSEEDVLHSRVMETF</sequence>
<dbReference type="Proteomes" id="UP001218188">
    <property type="component" value="Unassembled WGS sequence"/>
</dbReference>
<organism evidence="2 3">
    <name type="scientific">Mycena alexandri</name>
    <dbReference type="NCBI Taxonomy" id="1745969"/>
    <lineage>
        <taxon>Eukaryota</taxon>
        <taxon>Fungi</taxon>
        <taxon>Dikarya</taxon>
        <taxon>Basidiomycota</taxon>
        <taxon>Agaricomycotina</taxon>
        <taxon>Agaricomycetes</taxon>
        <taxon>Agaricomycetidae</taxon>
        <taxon>Agaricales</taxon>
        <taxon>Marasmiineae</taxon>
        <taxon>Mycenaceae</taxon>
        <taxon>Mycena</taxon>
    </lineage>
</organism>
<dbReference type="EMBL" id="JARJCM010000019">
    <property type="protein sequence ID" value="KAJ7041033.1"/>
    <property type="molecule type" value="Genomic_DNA"/>
</dbReference>